<feature type="transmembrane region" description="Helical" evidence="7">
    <location>
        <begin position="89"/>
        <end position="108"/>
    </location>
</feature>
<feature type="transmembrane region" description="Helical" evidence="7">
    <location>
        <begin position="185"/>
        <end position="203"/>
    </location>
</feature>
<dbReference type="Pfam" id="PF01757">
    <property type="entry name" value="Acyl_transf_3"/>
    <property type="match status" value="1"/>
</dbReference>
<dbReference type="GO" id="GO:0009246">
    <property type="term" value="P:enterobacterial common antigen biosynthetic process"/>
    <property type="evidence" value="ECO:0007669"/>
    <property type="project" value="TreeGrafter"/>
</dbReference>
<keyword evidence="9" id="KW-0012">Acyltransferase</keyword>
<gene>
    <name evidence="9" type="ORF">DW016_02455</name>
</gene>
<comment type="subcellular location">
    <subcellularLocation>
        <location evidence="1">Cell membrane</location>
        <topology evidence="1">Multi-pass membrane protein</topology>
    </subcellularLocation>
</comment>
<feature type="transmembrane region" description="Helical" evidence="7">
    <location>
        <begin position="47"/>
        <end position="68"/>
    </location>
</feature>
<feature type="transmembrane region" description="Helical" evidence="7">
    <location>
        <begin position="315"/>
        <end position="335"/>
    </location>
</feature>
<keyword evidence="6 7" id="KW-0472">Membrane</keyword>
<evidence type="ECO:0000256" key="6">
    <source>
        <dbReference type="ARBA" id="ARBA00023136"/>
    </source>
</evidence>
<comment type="similarity">
    <text evidence="2">Belongs to the acyltransferase 3 family.</text>
</comment>
<evidence type="ECO:0000256" key="1">
    <source>
        <dbReference type="ARBA" id="ARBA00004651"/>
    </source>
</evidence>
<comment type="caution">
    <text evidence="9">The sequence shown here is derived from an EMBL/GenBank/DDBJ whole genome shotgun (WGS) entry which is preliminary data.</text>
</comment>
<feature type="transmembrane region" description="Helical" evidence="7">
    <location>
        <begin position="128"/>
        <end position="149"/>
    </location>
</feature>
<keyword evidence="4 7" id="KW-0812">Transmembrane</keyword>
<dbReference type="GO" id="GO:0005886">
    <property type="term" value="C:plasma membrane"/>
    <property type="evidence" value="ECO:0007669"/>
    <property type="project" value="UniProtKB-SubCell"/>
</dbReference>
<organism evidence="9 10">
    <name type="scientific">Sellimonas intestinalis</name>
    <dbReference type="NCBI Taxonomy" id="1653434"/>
    <lineage>
        <taxon>Bacteria</taxon>
        <taxon>Bacillati</taxon>
        <taxon>Bacillota</taxon>
        <taxon>Clostridia</taxon>
        <taxon>Lachnospirales</taxon>
        <taxon>Lachnospiraceae</taxon>
        <taxon>Sellimonas</taxon>
    </lineage>
</organism>
<keyword evidence="10" id="KW-1185">Reference proteome</keyword>
<protein>
    <submittedName>
        <fullName evidence="9">Acyltransferase</fullName>
    </submittedName>
</protein>
<evidence type="ECO:0000256" key="5">
    <source>
        <dbReference type="ARBA" id="ARBA00022989"/>
    </source>
</evidence>
<dbReference type="OrthoDB" id="9810469at2"/>
<evidence type="ECO:0000256" key="2">
    <source>
        <dbReference type="ARBA" id="ARBA00007400"/>
    </source>
</evidence>
<dbReference type="EMBL" id="QVLX01000001">
    <property type="protein sequence ID" value="RGE90128.1"/>
    <property type="molecule type" value="Genomic_DNA"/>
</dbReference>
<feature type="transmembrane region" description="Helical" evidence="7">
    <location>
        <begin position="215"/>
        <end position="233"/>
    </location>
</feature>
<evidence type="ECO:0000256" key="4">
    <source>
        <dbReference type="ARBA" id="ARBA00022692"/>
    </source>
</evidence>
<proteinExistence type="inferred from homology"/>
<dbReference type="InterPro" id="IPR002656">
    <property type="entry name" value="Acyl_transf_3_dom"/>
</dbReference>
<evidence type="ECO:0000313" key="9">
    <source>
        <dbReference type="EMBL" id="RGE90128.1"/>
    </source>
</evidence>
<feature type="transmembrane region" description="Helical" evidence="7">
    <location>
        <begin position="245"/>
        <end position="264"/>
    </location>
</feature>
<dbReference type="PANTHER" id="PTHR40074:SF2">
    <property type="entry name" value="O-ACETYLTRANSFERASE WECH"/>
    <property type="match status" value="1"/>
</dbReference>
<evidence type="ECO:0000259" key="8">
    <source>
        <dbReference type="Pfam" id="PF01757"/>
    </source>
</evidence>
<keyword evidence="3" id="KW-1003">Cell membrane</keyword>
<evidence type="ECO:0000313" key="10">
    <source>
        <dbReference type="Proteomes" id="UP000261080"/>
    </source>
</evidence>
<dbReference type="GO" id="GO:0016413">
    <property type="term" value="F:O-acetyltransferase activity"/>
    <property type="evidence" value="ECO:0007669"/>
    <property type="project" value="TreeGrafter"/>
</dbReference>
<keyword evidence="5 7" id="KW-1133">Transmembrane helix</keyword>
<dbReference type="Proteomes" id="UP000261080">
    <property type="component" value="Unassembled WGS sequence"/>
</dbReference>
<sequence>MRKINQKEHYFYIDILRILACLCVIYMQCNRIADPYTDTSVYRQRMFVETIAYWAVPVFFMISGATLFDYRERYQTGAYFKKRFLKTGLPFITWTLINLVIKVALGQMEFRPSLSGMIDLFTNTTAEQVYWFFIPLFMMYLCIPVLSLLKDYKQILAYMTAMAFLAYSVYPVCCTFLGISFNGNIQFPVAGGYLLYVILGYLLSTTDMSKKTRMFLCILGATGAGIRYISTVAWSTNSSGLNHAFWGYLSFPTVFLAVGVFVAVKYGPWKKLEQNPGIRRAVTTLASTGLGVYVTHMLVLQTLQNLTKLGTESGWWRFVMPFVIYVISVMSVLILKKIPVFRAIVP</sequence>
<dbReference type="AlphaFoldDB" id="A0A3E3K6P8"/>
<evidence type="ECO:0000256" key="7">
    <source>
        <dbReference type="SAM" id="Phobius"/>
    </source>
</evidence>
<dbReference type="PANTHER" id="PTHR40074">
    <property type="entry name" value="O-ACETYLTRANSFERASE WECH"/>
    <property type="match status" value="1"/>
</dbReference>
<reference evidence="9 10" key="1">
    <citation type="submission" date="2018-08" db="EMBL/GenBank/DDBJ databases">
        <title>A genome reference for cultivated species of the human gut microbiota.</title>
        <authorList>
            <person name="Zou Y."/>
            <person name="Xue W."/>
            <person name="Luo G."/>
        </authorList>
    </citation>
    <scope>NUCLEOTIDE SEQUENCE [LARGE SCALE GENOMIC DNA]</scope>
    <source>
        <strain evidence="9 10">AF37-2AT</strain>
    </source>
</reference>
<feature type="transmembrane region" description="Helical" evidence="7">
    <location>
        <begin position="156"/>
        <end position="179"/>
    </location>
</feature>
<feature type="transmembrane region" description="Helical" evidence="7">
    <location>
        <begin position="9"/>
        <end position="27"/>
    </location>
</feature>
<feature type="domain" description="Acyltransferase 3" evidence="8">
    <location>
        <begin position="12"/>
        <end position="333"/>
    </location>
</feature>
<dbReference type="RefSeq" id="WP_117493208.1">
    <property type="nucleotide sequence ID" value="NZ_CALBAT010000002.1"/>
</dbReference>
<accession>A0A3E3K6P8</accession>
<evidence type="ECO:0000256" key="3">
    <source>
        <dbReference type="ARBA" id="ARBA00022475"/>
    </source>
</evidence>
<keyword evidence="9" id="KW-0808">Transferase</keyword>
<feature type="transmembrane region" description="Helical" evidence="7">
    <location>
        <begin position="285"/>
        <end position="303"/>
    </location>
</feature>
<name>A0A3E3K6P8_9FIRM</name>